<dbReference type="RefSeq" id="WP_244674834.1">
    <property type="nucleotide sequence ID" value="NZ_CP095046.1"/>
</dbReference>
<keyword evidence="3" id="KW-1185">Reference proteome</keyword>
<evidence type="ECO:0000313" key="3">
    <source>
        <dbReference type="Proteomes" id="UP000831796"/>
    </source>
</evidence>
<proteinExistence type="predicted"/>
<dbReference type="InterPro" id="IPR052918">
    <property type="entry name" value="Motility_Chemotaxis_Reg"/>
</dbReference>
<dbReference type="NCBIfam" id="TIGR04183">
    <property type="entry name" value="Por_Secre_tail"/>
    <property type="match status" value="1"/>
</dbReference>
<dbReference type="Proteomes" id="UP000831796">
    <property type="component" value="Chromosome"/>
</dbReference>
<dbReference type="Pfam" id="PF18962">
    <property type="entry name" value="Por_Secre_tail"/>
    <property type="match status" value="1"/>
</dbReference>
<dbReference type="AlphaFoldDB" id="A0A8T9Q1X7"/>
<dbReference type="InterPro" id="IPR011047">
    <property type="entry name" value="Quinoprotein_ADH-like_sf"/>
</dbReference>
<dbReference type="SUPFAM" id="SSF50998">
    <property type="entry name" value="Quinoprotein alcohol dehydrogenase-like"/>
    <property type="match status" value="1"/>
</dbReference>
<dbReference type="KEGG" id="hcu:MUN79_22825"/>
<reference evidence="2" key="1">
    <citation type="submission" date="2022-04" db="EMBL/GenBank/DDBJ databases">
        <title>Hymenobacter sp. isolated from the air.</title>
        <authorList>
            <person name="Won M."/>
            <person name="Lee C.-M."/>
            <person name="Woen H.-Y."/>
            <person name="Kwon S.-W."/>
        </authorList>
    </citation>
    <scope>NUCLEOTIDE SEQUENCE</scope>
    <source>
        <strain evidence="2">5116S-3</strain>
    </source>
</reference>
<accession>A0A8T9Q1X7</accession>
<name>A0A8T9Q1X7_9BACT</name>
<protein>
    <submittedName>
        <fullName evidence="2">T9SS type A sorting domain-containing protein</fullName>
    </submittedName>
</protein>
<evidence type="ECO:0000259" key="1">
    <source>
        <dbReference type="Pfam" id="PF18962"/>
    </source>
</evidence>
<evidence type="ECO:0000313" key="2">
    <source>
        <dbReference type="EMBL" id="UOQ71427.1"/>
    </source>
</evidence>
<dbReference type="PANTHER" id="PTHR35580:SF1">
    <property type="entry name" value="PHYTASE-LIKE DOMAIN-CONTAINING PROTEIN"/>
    <property type="match status" value="1"/>
</dbReference>
<organism evidence="2 3">
    <name type="scientific">Hymenobacter cellulosilyticus</name>
    <dbReference type="NCBI Taxonomy" id="2932248"/>
    <lineage>
        <taxon>Bacteria</taxon>
        <taxon>Pseudomonadati</taxon>
        <taxon>Bacteroidota</taxon>
        <taxon>Cytophagia</taxon>
        <taxon>Cytophagales</taxon>
        <taxon>Hymenobacteraceae</taxon>
        <taxon>Hymenobacter</taxon>
    </lineage>
</organism>
<dbReference type="EMBL" id="CP095046">
    <property type="protein sequence ID" value="UOQ71427.1"/>
    <property type="molecule type" value="Genomic_DNA"/>
</dbReference>
<dbReference type="InterPro" id="IPR026444">
    <property type="entry name" value="Secre_tail"/>
</dbReference>
<dbReference type="PANTHER" id="PTHR35580">
    <property type="entry name" value="CELL SURFACE GLYCOPROTEIN (S-LAYER PROTEIN)-LIKE PROTEIN"/>
    <property type="match status" value="1"/>
</dbReference>
<gene>
    <name evidence="2" type="ORF">MUN79_22825</name>
</gene>
<feature type="domain" description="Secretion system C-terminal sorting" evidence="1">
    <location>
        <begin position="177"/>
        <end position="246"/>
    </location>
</feature>
<sequence>MDASGNLYVTGYLDGSARFGTTTITGVGSWDGFLAKYSPQGNLQWVQPSGGTSFDAWNSVSLDAAGNPYVTGYFAGTARFGSSTLTSAGNGDLVVAAYSSSGQVRWLQQAGGPNLDSGRLIGLDKQGNVYVKGAFSGSITLAPFSLSTTSNTYETFLARLAATPLSAQAARPLALGLYPNPATDQLQVPTLPAGTRVQLLDALGRVARETTVSAAALVSVRGLQPGLYTLRATDAKGQQFTGKVVVE</sequence>